<proteinExistence type="predicted"/>
<gene>
    <name evidence="1" type="ORF">IB75_10075</name>
</gene>
<protein>
    <submittedName>
        <fullName evidence="1">Uncharacterized protein</fullName>
    </submittedName>
</protein>
<reference evidence="1 2" key="1">
    <citation type="submission" date="2014-07" db="EMBL/GenBank/DDBJ databases">
        <title>Comparative analysis of Nitrosococcus oceani genome inventories of strains from Pacific and Atlantic gyres.</title>
        <authorList>
            <person name="Lim C.K."/>
            <person name="Wang L."/>
            <person name="Sayavedra-Soto L.A."/>
            <person name="Klotz M.G."/>
        </authorList>
    </citation>
    <scope>NUCLEOTIDE SEQUENCE [LARGE SCALE GENOMIC DNA]</scope>
    <source>
        <strain evidence="1 2">C-27</strain>
    </source>
</reference>
<dbReference type="EMBL" id="JPGN01000061">
    <property type="protein sequence ID" value="KFI19161.1"/>
    <property type="molecule type" value="Genomic_DNA"/>
</dbReference>
<dbReference type="AlphaFoldDB" id="A0A0E2Z1W4"/>
<evidence type="ECO:0000313" key="2">
    <source>
        <dbReference type="Proteomes" id="UP000028839"/>
    </source>
</evidence>
<name>A0A0E2Z1W4_9GAMM</name>
<dbReference type="HOGENOM" id="CLU_1658941_0_0_6"/>
<accession>A0A0E2Z1W4</accession>
<comment type="caution">
    <text evidence="1">The sequence shown here is derived from an EMBL/GenBank/DDBJ whole genome shotgun (WGS) entry which is preliminary data.</text>
</comment>
<sequence>MCESNKINIVVLGDFNRDLLLLPGLSEEKDTKRSFRWYGGSILLADLSKHALNQERKTQIKAQIKKYYPIKTCHLKKKILKDYWENWIKGKESCDEYITLLELFPKDEKSKDSSVYRIRKVIGRLNKDVIQNKDQKNILGDLTRKLVKEKTGKSKRPSV</sequence>
<organism evidence="1 2">
    <name type="scientific">Nitrosococcus oceani C-27</name>
    <dbReference type="NCBI Taxonomy" id="314279"/>
    <lineage>
        <taxon>Bacteria</taxon>
        <taxon>Pseudomonadati</taxon>
        <taxon>Pseudomonadota</taxon>
        <taxon>Gammaproteobacteria</taxon>
        <taxon>Chromatiales</taxon>
        <taxon>Chromatiaceae</taxon>
        <taxon>Nitrosococcus</taxon>
    </lineage>
</organism>
<dbReference type="Proteomes" id="UP000028839">
    <property type="component" value="Unassembled WGS sequence"/>
</dbReference>
<evidence type="ECO:0000313" key="1">
    <source>
        <dbReference type="EMBL" id="KFI19161.1"/>
    </source>
</evidence>